<protein>
    <recommendedName>
        <fullName evidence="6">SET domain-containing protein</fullName>
    </recommendedName>
</protein>
<evidence type="ECO:0000256" key="2">
    <source>
        <dbReference type="ARBA" id="ARBA00022679"/>
    </source>
</evidence>
<name>A0A370TUJ5_9HELO</name>
<dbReference type="RefSeq" id="XP_031871868.1">
    <property type="nucleotide sequence ID" value="XM_032012175.1"/>
</dbReference>
<evidence type="ECO:0000256" key="1">
    <source>
        <dbReference type="ARBA" id="ARBA00022603"/>
    </source>
</evidence>
<dbReference type="Gene3D" id="3.90.1420.10">
    <property type="entry name" value="Rubisco LSMT, substrate-binding domain"/>
    <property type="match status" value="1"/>
</dbReference>
<gene>
    <name evidence="4" type="ORF">BP5553_03552</name>
</gene>
<dbReference type="GO" id="GO:0016279">
    <property type="term" value="F:protein-lysine N-methyltransferase activity"/>
    <property type="evidence" value="ECO:0007669"/>
    <property type="project" value="UniProtKB-ARBA"/>
</dbReference>
<reference evidence="4 5" key="1">
    <citation type="journal article" date="2018" name="IMA Fungus">
        <title>IMA Genome-F 9: Draft genome sequence of Annulohypoxylon stygium, Aspergillus mulundensis, Berkeleyomyces basicola (syn. Thielaviopsis basicola), Ceratocystis smalleyi, two Cercospora beticola strains, Coleophoma cylindrospora, Fusarium fracticaudum, Phialophora cf. hyalina, and Morchella septimelata.</title>
        <authorList>
            <person name="Wingfield B.D."/>
            <person name="Bills G.F."/>
            <person name="Dong Y."/>
            <person name="Huang W."/>
            <person name="Nel W.J."/>
            <person name="Swalarsk-Parry B.S."/>
            <person name="Vaghefi N."/>
            <person name="Wilken P.M."/>
            <person name="An Z."/>
            <person name="de Beer Z.W."/>
            <person name="De Vos L."/>
            <person name="Chen L."/>
            <person name="Duong T.A."/>
            <person name="Gao Y."/>
            <person name="Hammerbacher A."/>
            <person name="Kikkert J.R."/>
            <person name="Li Y."/>
            <person name="Li H."/>
            <person name="Li K."/>
            <person name="Li Q."/>
            <person name="Liu X."/>
            <person name="Ma X."/>
            <person name="Naidoo K."/>
            <person name="Pethybridge S.J."/>
            <person name="Sun J."/>
            <person name="Steenkamp E.T."/>
            <person name="van der Nest M.A."/>
            <person name="van Wyk S."/>
            <person name="Wingfield M.J."/>
            <person name="Xiong C."/>
            <person name="Yue Q."/>
            <person name="Zhang X."/>
        </authorList>
    </citation>
    <scope>NUCLEOTIDE SEQUENCE [LARGE SCALE GENOMIC DNA]</scope>
    <source>
        <strain evidence="4 5">BP 5553</strain>
    </source>
</reference>
<dbReference type="Proteomes" id="UP000254866">
    <property type="component" value="Unassembled WGS sequence"/>
</dbReference>
<organism evidence="4 5">
    <name type="scientific">Venustampulla echinocandica</name>
    <dbReference type="NCBI Taxonomy" id="2656787"/>
    <lineage>
        <taxon>Eukaryota</taxon>
        <taxon>Fungi</taxon>
        <taxon>Dikarya</taxon>
        <taxon>Ascomycota</taxon>
        <taxon>Pezizomycotina</taxon>
        <taxon>Leotiomycetes</taxon>
        <taxon>Helotiales</taxon>
        <taxon>Pleuroascaceae</taxon>
        <taxon>Venustampulla</taxon>
    </lineage>
</organism>
<dbReference type="PANTHER" id="PTHR13271">
    <property type="entry name" value="UNCHARACTERIZED PUTATIVE METHYLTRANSFERASE"/>
    <property type="match status" value="1"/>
</dbReference>
<accession>A0A370TUJ5</accession>
<dbReference type="EMBL" id="NPIC01000002">
    <property type="protein sequence ID" value="RDL39212.1"/>
    <property type="molecule type" value="Genomic_DNA"/>
</dbReference>
<proteinExistence type="predicted"/>
<dbReference type="PANTHER" id="PTHR13271:SF76">
    <property type="entry name" value="SET DOMAIN-CONTAINING PROTEIN 8"/>
    <property type="match status" value="1"/>
</dbReference>
<dbReference type="CDD" id="cd10527">
    <property type="entry name" value="SET_LSMT"/>
    <property type="match status" value="1"/>
</dbReference>
<dbReference type="GO" id="GO:0032259">
    <property type="term" value="P:methylation"/>
    <property type="evidence" value="ECO:0007669"/>
    <property type="project" value="UniProtKB-KW"/>
</dbReference>
<dbReference type="InterPro" id="IPR050600">
    <property type="entry name" value="SETD3_SETD6_MTase"/>
</dbReference>
<keyword evidence="1" id="KW-0489">Methyltransferase</keyword>
<keyword evidence="2" id="KW-0808">Transferase</keyword>
<dbReference type="OrthoDB" id="441812at2759"/>
<sequence length="481" mass="54087">MHRDQLPIAALTPWSKLNDVAFIDSSVQELGESRGFGLLTNRALSSKNSYDIPTLLDVSHDLILSAEAIEEHVKVDQHFRELMEVAGGKSLRSDILLFLLMQITIASNQGVNVGVQNPWTEYCRILPGYVPVPTLWSDEERILLVGTSLEPALSAKMSALARELDELRERTTNIAWCQKYWWEHDALSITEWALLDAWYRSRSLELPNAGESMVPCLDMANHSSEPNSYYEQGSSNNVLLLLRPDVTLDDSSEITISYGDAKSEAEMLFSYGFIDESSVKARGLVLPLDTFPEDPLGKAKVSAFIGQPKIHISADQDNIQWDSPFLYLMCLNEEDGLQFKVLQQTDGSRSSLRVFWQGSDVTDVTDTFETLINIHEFQDVFKLRVVSSLQSRIGQQLERLAEGDEMVQSLASMVQITPDVQRHALQLRASEKSILQKAYATVDMQKTSLLESKVVLRYLGVASDEDKPEQAETNNEEEDFS</sequence>
<evidence type="ECO:0000313" key="4">
    <source>
        <dbReference type="EMBL" id="RDL39212.1"/>
    </source>
</evidence>
<evidence type="ECO:0000313" key="5">
    <source>
        <dbReference type="Proteomes" id="UP000254866"/>
    </source>
</evidence>
<dbReference type="SUPFAM" id="SSF82199">
    <property type="entry name" value="SET domain"/>
    <property type="match status" value="1"/>
</dbReference>
<dbReference type="InterPro" id="IPR036464">
    <property type="entry name" value="Rubisco_LSMT_subst-bd_sf"/>
</dbReference>
<comment type="caution">
    <text evidence="4">The sequence shown here is derived from an EMBL/GenBank/DDBJ whole genome shotgun (WGS) entry which is preliminary data.</text>
</comment>
<dbReference type="AlphaFoldDB" id="A0A370TUJ5"/>
<dbReference type="STRING" id="2656787.A0A370TUJ5"/>
<dbReference type="Gene3D" id="3.90.1410.10">
    <property type="entry name" value="set domain protein methyltransferase, domain 1"/>
    <property type="match status" value="1"/>
</dbReference>
<evidence type="ECO:0000256" key="3">
    <source>
        <dbReference type="ARBA" id="ARBA00022691"/>
    </source>
</evidence>
<dbReference type="InterPro" id="IPR046341">
    <property type="entry name" value="SET_dom_sf"/>
</dbReference>
<keyword evidence="5" id="KW-1185">Reference proteome</keyword>
<dbReference type="GO" id="GO:0005634">
    <property type="term" value="C:nucleus"/>
    <property type="evidence" value="ECO:0007669"/>
    <property type="project" value="TreeGrafter"/>
</dbReference>
<evidence type="ECO:0008006" key="6">
    <source>
        <dbReference type="Google" id="ProtNLM"/>
    </source>
</evidence>
<dbReference type="GeneID" id="43596401"/>
<keyword evidence="3" id="KW-0949">S-adenosyl-L-methionine</keyword>